<proteinExistence type="predicted"/>
<dbReference type="AlphaFoldDB" id="A0AAN6SUY9"/>
<name>A0AAN6SUY9_9PEZI</name>
<gene>
    <name evidence="3" type="ORF">C8A01DRAFT_31687</name>
</gene>
<feature type="region of interest" description="Disordered" evidence="1">
    <location>
        <begin position="128"/>
        <end position="162"/>
    </location>
</feature>
<dbReference type="InterPro" id="IPR056632">
    <property type="entry name" value="DUF7730"/>
</dbReference>
<feature type="compositionally biased region" description="Polar residues" evidence="1">
    <location>
        <begin position="145"/>
        <end position="162"/>
    </location>
</feature>
<sequence length="380" mass="42698">MAARSVNTASFDRSADPQLSSPFFALLPAEIRNLIYLEFWNLCSTRQHVVKNQIPDEDNAEGFNEWSHVPCLVDPRAEDTRFDEFATSAPASAERNPWGKRLKSEWCLHWACEEQVHDASKTVRGMGREMSESLGESSDDVAAASGSQTAEQQTTHESAGCQASTKTGLLSLATTCKRMYLESLLSLYSSTTFVLTDTRTAEEFLSRYGNDPERYPIRSLEICIRVPNIITEIYYPPAHSNGDEGPPAIFAGRARPMLSMKNNPWQHLCDALVALPNLQDLRVWLDSSDLRPWHKRVSETRFFARLCDVRGPDKARFVLGLPELPERRGPDSHALEGQYLEGEKLDDVPFMVERGPRPNNWRMHLRSIVSAGAAAFPAQN</sequence>
<dbReference type="PANTHER" id="PTHR38790">
    <property type="entry name" value="2EXR DOMAIN-CONTAINING PROTEIN-RELATED"/>
    <property type="match status" value="1"/>
</dbReference>
<feature type="domain" description="DUF7730" evidence="2">
    <location>
        <begin position="143"/>
        <end position="322"/>
    </location>
</feature>
<protein>
    <recommendedName>
        <fullName evidence="2">DUF7730 domain-containing protein</fullName>
    </recommendedName>
</protein>
<evidence type="ECO:0000259" key="2">
    <source>
        <dbReference type="Pfam" id="PF24864"/>
    </source>
</evidence>
<evidence type="ECO:0000256" key="1">
    <source>
        <dbReference type="SAM" id="MobiDB-lite"/>
    </source>
</evidence>
<reference evidence="4" key="1">
    <citation type="journal article" date="2023" name="Mol. Phylogenet. Evol.">
        <title>Genome-scale phylogeny and comparative genomics of the fungal order Sordariales.</title>
        <authorList>
            <person name="Hensen N."/>
            <person name="Bonometti L."/>
            <person name="Westerberg I."/>
            <person name="Brannstrom I.O."/>
            <person name="Guillou S."/>
            <person name="Cros-Aarteil S."/>
            <person name="Calhoun S."/>
            <person name="Haridas S."/>
            <person name="Kuo A."/>
            <person name="Mondo S."/>
            <person name="Pangilinan J."/>
            <person name="Riley R."/>
            <person name="LaButti K."/>
            <person name="Andreopoulos B."/>
            <person name="Lipzen A."/>
            <person name="Chen C."/>
            <person name="Yan M."/>
            <person name="Daum C."/>
            <person name="Ng V."/>
            <person name="Clum A."/>
            <person name="Steindorff A."/>
            <person name="Ohm R.A."/>
            <person name="Martin F."/>
            <person name="Silar P."/>
            <person name="Natvig D.O."/>
            <person name="Lalanne C."/>
            <person name="Gautier V."/>
            <person name="Ament-Velasquez S.L."/>
            <person name="Kruys A."/>
            <person name="Hutchinson M.I."/>
            <person name="Powell A.J."/>
            <person name="Barry K."/>
            <person name="Miller A.N."/>
            <person name="Grigoriev I.V."/>
            <person name="Debuchy R."/>
            <person name="Gladieux P."/>
            <person name="Hiltunen Thoren M."/>
            <person name="Johannesson H."/>
        </authorList>
    </citation>
    <scope>NUCLEOTIDE SEQUENCE [LARGE SCALE GENOMIC DNA]</scope>
    <source>
        <strain evidence="4">CBS 284.82</strain>
    </source>
</reference>
<organism evidence="3 4">
    <name type="scientific">Parachaetomium inaequale</name>
    <dbReference type="NCBI Taxonomy" id="2588326"/>
    <lineage>
        <taxon>Eukaryota</taxon>
        <taxon>Fungi</taxon>
        <taxon>Dikarya</taxon>
        <taxon>Ascomycota</taxon>
        <taxon>Pezizomycotina</taxon>
        <taxon>Sordariomycetes</taxon>
        <taxon>Sordariomycetidae</taxon>
        <taxon>Sordariales</taxon>
        <taxon>Chaetomiaceae</taxon>
        <taxon>Parachaetomium</taxon>
    </lineage>
</organism>
<dbReference type="EMBL" id="MU854321">
    <property type="protein sequence ID" value="KAK4044089.1"/>
    <property type="molecule type" value="Genomic_DNA"/>
</dbReference>
<evidence type="ECO:0000313" key="4">
    <source>
        <dbReference type="Proteomes" id="UP001303115"/>
    </source>
</evidence>
<accession>A0AAN6SUY9</accession>
<keyword evidence="4" id="KW-1185">Reference proteome</keyword>
<dbReference type="Pfam" id="PF24864">
    <property type="entry name" value="DUF7730"/>
    <property type="match status" value="1"/>
</dbReference>
<dbReference type="Proteomes" id="UP001303115">
    <property type="component" value="Unassembled WGS sequence"/>
</dbReference>
<comment type="caution">
    <text evidence="3">The sequence shown here is derived from an EMBL/GenBank/DDBJ whole genome shotgun (WGS) entry which is preliminary data.</text>
</comment>
<evidence type="ECO:0000313" key="3">
    <source>
        <dbReference type="EMBL" id="KAK4044089.1"/>
    </source>
</evidence>